<gene>
    <name evidence="1" type="ORF">Aau02nite_48870</name>
</gene>
<proteinExistence type="predicted"/>
<dbReference type="RefSeq" id="WP_212990853.1">
    <property type="nucleotide sequence ID" value="NZ_BAABEA010000025.1"/>
</dbReference>
<organism evidence="1 2">
    <name type="scientific">Actinoplanes auranticolor</name>
    <dbReference type="NCBI Taxonomy" id="47988"/>
    <lineage>
        <taxon>Bacteria</taxon>
        <taxon>Bacillati</taxon>
        <taxon>Actinomycetota</taxon>
        <taxon>Actinomycetes</taxon>
        <taxon>Micromonosporales</taxon>
        <taxon>Micromonosporaceae</taxon>
        <taxon>Actinoplanes</taxon>
    </lineage>
</organism>
<keyword evidence="2" id="KW-1185">Reference proteome</keyword>
<name>A0A919SI32_9ACTN</name>
<dbReference type="AlphaFoldDB" id="A0A919SI32"/>
<evidence type="ECO:0000313" key="1">
    <source>
        <dbReference type="EMBL" id="GIM72019.1"/>
    </source>
</evidence>
<reference evidence="1" key="1">
    <citation type="submission" date="2021-03" db="EMBL/GenBank/DDBJ databases">
        <title>Whole genome shotgun sequence of Actinoplanes auranticolor NBRC 12245.</title>
        <authorList>
            <person name="Komaki H."/>
            <person name="Tamura T."/>
        </authorList>
    </citation>
    <scope>NUCLEOTIDE SEQUENCE</scope>
    <source>
        <strain evidence="1">NBRC 12245</strain>
    </source>
</reference>
<sequence length="65" mass="7268">MSERRLFVWLDDEDRCGDVLRAATAVLLPVPDDRWLGGEQTQPGAHVAADDIAAVNQPAPYHVWR</sequence>
<protein>
    <submittedName>
        <fullName evidence="1">Uncharacterized protein</fullName>
    </submittedName>
</protein>
<dbReference type="EMBL" id="BOQL01000038">
    <property type="protein sequence ID" value="GIM72019.1"/>
    <property type="molecule type" value="Genomic_DNA"/>
</dbReference>
<evidence type="ECO:0000313" key="2">
    <source>
        <dbReference type="Proteomes" id="UP000681340"/>
    </source>
</evidence>
<accession>A0A919SI32</accession>
<dbReference type="Proteomes" id="UP000681340">
    <property type="component" value="Unassembled WGS sequence"/>
</dbReference>
<comment type="caution">
    <text evidence="1">The sequence shown here is derived from an EMBL/GenBank/DDBJ whole genome shotgun (WGS) entry which is preliminary data.</text>
</comment>